<gene>
    <name evidence="1" type="ORF">C4K68_09190</name>
</gene>
<dbReference type="OrthoDB" id="9033782at2"/>
<organism evidence="1 2">
    <name type="scientific">Proteobacteria bacterium 228</name>
    <dbReference type="NCBI Taxonomy" id="2083153"/>
    <lineage>
        <taxon>Bacteria</taxon>
        <taxon>Pseudomonadati</taxon>
        <taxon>Pseudomonadota</taxon>
    </lineage>
</organism>
<name>A0A2S5KSK9_9PROT</name>
<evidence type="ECO:0000313" key="1">
    <source>
        <dbReference type="EMBL" id="PPC77645.1"/>
    </source>
</evidence>
<comment type="caution">
    <text evidence="1">The sequence shown here is derived from an EMBL/GenBank/DDBJ whole genome shotgun (WGS) entry which is preliminary data.</text>
</comment>
<dbReference type="InterPro" id="IPR038314">
    <property type="entry name" value="T6SS_sf"/>
</dbReference>
<dbReference type="Pfam" id="PF16695">
    <property type="entry name" value="Tai4"/>
    <property type="match status" value="1"/>
</dbReference>
<dbReference type="AlphaFoldDB" id="A0A2S5KSK9"/>
<evidence type="ECO:0000313" key="2">
    <source>
        <dbReference type="Proteomes" id="UP000238196"/>
    </source>
</evidence>
<dbReference type="InterPro" id="IPR032032">
    <property type="entry name" value="Tai4"/>
</dbReference>
<dbReference type="EMBL" id="PRLP01000028">
    <property type="protein sequence ID" value="PPC77645.1"/>
    <property type="molecule type" value="Genomic_DNA"/>
</dbReference>
<dbReference type="Proteomes" id="UP000238196">
    <property type="component" value="Unassembled WGS sequence"/>
</dbReference>
<reference evidence="1 2" key="1">
    <citation type="submission" date="2018-02" db="EMBL/GenBank/DDBJ databases">
        <title>novel marine gammaproteobacteria from coastal saline agro ecosystem.</title>
        <authorList>
            <person name="Krishnan R."/>
            <person name="Ramesh Kumar N."/>
        </authorList>
    </citation>
    <scope>NUCLEOTIDE SEQUENCE [LARGE SCALE GENOMIC DNA]</scope>
    <source>
        <strain evidence="1 2">228</strain>
    </source>
</reference>
<dbReference type="Gene3D" id="1.20.120.1620">
    <property type="match status" value="1"/>
</dbReference>
<proteinExistence type="predicted"/>
<protein>
    <recommendedName>
        <fullName evidence="3">Type VI secretion protein</fullName>
    </recommendedName>
</protein>
<sequence>MLCGSLHAANQRVETMGRKSVSLALSLSLSALTLSGLWLSSARADTGTQYSAQDKLRNWALSHCLAKAYGTETAAGRDASITASIALEHSKASAESMQKLDAMVDKYLRRSYSGPVQGQFKTKKCLDLYTSAELKTLSKNIVARDR</sequence>
<accession>A0A2S5KSK9</accession>
<evidence type="ECO:0008006" key="3">
    <source>
        <dbReference type="Google" id="ProtNLM"/>
    </source>
</evidence>